<dbReference type="PROSITE" id="PS50157">
    <property type="entry name" value="ZINC_FINGER_C2H2_2"/>
    <property type="match status" value="2"/>
</dbReference>
<dbReference type="Pfam" id="PF13909">
    <property type="entry name" value="zf-H2C2_5"/>
    <property type="match status" value="1"/>
</dbReference>
<dbReference type="InterPro" id="IPR013087">
    <property type="entry name" value="Znf_C2H2_type"/>
</dbReference>
<dbReference type="EMBL" id="NJHN03000094">
    <property type="protein sequence ID" value="KAH9416383.1"/>
    <property type="molecule type" value="Genomic_DNA"/>
</dbReference>
<feature type="non-terminal residue" evidence="9">
    <location>
        <position position="250"/>
    </location>
</feature>
<dbReference type="Gene3D" id="3.30.160.60">
    <property type="entry name" value="Classic Zinc Finger"/>
    <property type="match status" value="2"/>
</dbReference>
<dbReference type="InterPro" id="IPR036236">
    <property type="entry name" value="Znf_C2H2_sf"/>
</dbReference>
<comment type="caution">
    <text evidence="9">The sequence shown here is derived from an EMBL/GenBank/DDBJ whole genome shotgun (WGS) entry which is preliminary data.</text>
</comment>
<feature type="domain" description="C2H2-type" evidence="8">
    <location>
        <begin position="71"/>
        <end position="98"/>
    </location>
</feature>
<evidence type="ECO:0000256" key="6">
    <source>
        <dbReference type="ARBA" id="ARBA00023242"/>
    </source>
</evidence>
<proteinExistence type="predicted"/>
<evidence type="ECO:0000256" key="7">
    <source>
        <dbReference type="PROSITE-ProRule" id="PRU00042"/>
    </source>
</evidence>
<organism evidence="9 10">
    <name type="scientific">Dermatophagoides pteronyssinus</name>
    <name type="common">European house dust mite</name>
    <dbReference type="NCBI Taxonomy" id="6956"/>
    <lineage>
        <taxon>Eukaryota</taxon>
        <taxon>Metazoa</taxon>
        <taxon>Ecdysozoa</taxon>
        <taxon>Arthropoda</taxon>
        <taxon>Chelicerata</taxon>
        <taxon>Arachnida</taxon>
        <taxon>Acari</taxon>
        <taxon>Acariformes</taxon>
        <taxon>Sarcoptiformes</taxon>
        <taxon>Astigmata</taxon>
        <taxon>Psoroptidia</taxon>
        <taxon>Analgoidea</taxon>
        <taxon>Pyroglyphidae</taxon>
        <taxon>Dermatophagoidinae</taxon>
        <taxon>Dermatophagoides</taxon>
    </lineage>
</organism>
<protein>
    <recommendedName>
        <fullName evidence="8">C2H2-type domain-containing protein</fullName>
    </recommendedName>
</protein>
<evidence type="ECO:0000313" key="10">
    <source>
        <dbReference type="Proteomes" id="UP000887458"/>
    </source>
</evidence>
<reference evidence="9 10" key="1">
    <citation type="journal article" date="2018" name="J. Allergy Clin. Immunol.">
        <title>High-quality assembly of Dermatophagoides pteronyssinus genome and transcriptome reveals a wide range of novel allergens.</title>
        <authorList>
            <person name="Liu X.Y."/>
            <person name="Yang K.Y."/>
            <person name="Wang M.Q."/>
            <person name="Kwok J.S."/>
            <person name="Zeng X."/>
            <person name="Yang Z."/>
            <person name="Xiao X.J."/>
            <person name="Lau C.P."/>
            <person name="Li Y."/>
            <person name="Huang Z.M."/>
            <person name="Ba J.G."/>
            <person name="Yim A.K."/>
            <person name="Ouyang C.Y."/>
            <person name="Ngai S.M."/>
            <person name="Chan T.F."/>
            <person name="Leung E.L."/>
            <person name="Liu L."/>
            <person name="Liu Z.G."/>
            <person name="Tsui S.K."/>
        </authorList>
    </citation>
    <scope>NUCLEOTIDE SEQUENCE [LARGE SCALE GENOMIC DNA]</scope>
    <source>
        <strain evidence="9">Derp</strain>
    </source>
</reference>
<evidence type="ECO:0000256" key="1">
    <source>
        <dbReference type="ARBA" id="ARBA00004123"/>
    </source>
</evidence>
<keyword evidence="4 7" id="KW-0863">Zinc-finger</keyword>
<reference evidence="9 10" key="2">
    <citation type="journal article" date="2022" name="Mol. Biol. Evol.">
        <title>Comparative Genomics Reveals Insights into the Divergent Evolution of Astigmatic Mites and Household Pest Adaptations.</title>
        <authorList>
            <person name="Xiong Q."/>
            <person name="Wan A.T."/>
            <person name="Liu X."/>
            <person name="Fung C.S."/>
            <person name="Xiao X."/>
            <person name="Malainual N."/>
            <person name="Hou J."/>
            <person name="Wang L."/>
            <person name="Wang M."/>
            <person name="Yang K.Y."/>
            <person name="Cui Y."/>
            <person name="Leung E.L."/>
            <person name="Nong W."/>
            <person name="Shin S.K."/>
            <person name="Au S.W."/>
            <person name="Jeong K.Y."/>
            <person name="Chew F.T."/>
            <person name="Hui J.H."/>
            <person name="Leung T.F."/>
            <person name="Tungtrongchitr A."/>
            <person name="Zhong N."/>
            <person name="Liu Z."/>
            <person name="Tsui S.K."/>
        </authorList>
    </citation>
    <scope>NUCLEOTIDE SEQUENCE [LARGE SCALE GENOMIC DNA]</scope>
    <source>
        <strain evidence="9">Derp</strain>
    </source>
</reference>
<keyword evidence="5" id="KW-0862">Zinc</keyword>
<keyword evidence="2" id="KW-0479">Metal-binding</keyword>
<evidence type="ECO:0000259" key="8">
    <source>
        <dbReference type="PROSITE" id="PS50157"/>
    </source>
</evidence>
<dbReference type="Proteomes" id="UP000887458">
    <property type="component" value="Unassembled WGS sequence"/>
</dbReference>
<evidence type="ECO:0000256" key="3">
    <source>
        <dbReference type="ARBA" id="ARBA00022737"/>
    </source>
</evidence>
<keyword evidence="10" id="KW-1185">Reference proteome</keyword>
<feature type="domain" description="C2H2-type" evidence="8">
    <location>
        <begin position="220"/>
        <end position="248"/>
    </location>
</feature>
<keyword evidence="3" id="KW-0677">Repeat</keyword>
<accession>A0ABQ8J1F1</accession>
<dbReference type="Pfam" id="PF00096">
    <property type="entry name" value="zf-C2H2"/>
    <property type="match status" value="1"/>
</dbReference>
<name>A0ABQ8J1F1_DERPT</name>
<keyword evidence="6" id="KW-0539">Nucleus</keyword>
<gene>
    <name evidence="9" type="ORF">DERP_015413</name>
</gene>
<dbReference type="SMART" id="SM00355">
    <property type="entry name" value="ZnF_C2H2"/>
    <property type="match status" value="3"/>
</dbReference>
<dbReference type="SUPFAM" id="SSF57667">
    <property type="entry name" value="beta-beta-alpha zinc fingers"/>
    <property type="match status" value="2"/>
</dbReference>
<evidence type="ECO:0000256" key="5">
    <source>
        <dbReference type="ARBA" id="ARBA00022833"/>
    </source>
</evidence>
<evidence type="ECO:0000313" key="9">
    <source>
        <dbReference type="EMBL" id="KAH9416383.1"/>
    </source>
</evidence>
<comment type="subcellular location">
    <subcellularLocation>
        <location evidence="1">Nucleus</location>
    </subcellularLocation>
</comment>
<evidence type="ECO:0000256" key="2">
    <source>
        <dbReference type="ARBA" id="ARBA00022723"/>
    </source>
</evidence>
<dbReference type="PROSITE" id="PS00028">
    <property type="entry name" value="ZINC_FINGER_C2H2_1"/>
    <property type="match status" value="1"/>
</dbReference>
<dbReference type="PANTHER" id="PTHR24381:SF393">
    <property type="entry name" value="CHROMATIN-LINKED ADAPTOR FOR MSL PROTEINS, ISOFORM B"/>
    <property type="match status" value="1"/>
</dbReference>
<dbReference type="PANTHER" id="PTHR24381">
    <property type="entry name" value="ZINC FINGER PROTEIN"/>
    <property type="match status" value="1"/>
</dbReference>
<evidence type="ECO:0000256" key="4">
    <source>
        <dbReference type="ARBA" id="ARBA00022771"/>
    </source>
</evidence>
<sequence length="250" mass="30140">MKLRKWNLALEKNPREFRKIMTKIFFVCFKHYHHYDELMVFIVVDMECSLKFDTSKQLLLHQRTHQPNRKHVCHICGYRFKEKFNLNRHQRIHTDNELDSTIMNDNDDKELKSNPANVWEYEAQHYFDFNKMDNHQSNDGGDNYFSLEKKFKRIPKNHFMTKSDLKSLLSNYNHLHLTKIIKCSLKFDTSKHQRTHQPNRKHKNLISIDINVYTPGEKPYKCDKCQYSTARKDDLQTHIGRVHSADIPFK</sequence>